<reference evidence="1" key="1">
    <citation type="journal article" date="2021" name="Proc. Natl. Acad. Sci. U.S.A.">
        <title>Three genomes in the algal genus Volvox reveal the fate of a haploid sex-determining region after a transition to homothallism.</title>
        <authorList>
            <person name="Yamamoto K."/>
            <person name="Hamaji T."/>
            <person name="Kawai-Toyooka H."/>
            <person name="Matsuzaki R."/>
            <person name="Takahashi F."/>
            <person name="Nishimura Y."/>
            <person name="Kawachi M."/>
            <person name="Noguchi H."/>
            <person name="Minakuchi Y."/>
            <person name="Umen J.G."/>
            <person name="Toyoda A."/>
            <person name="Nozaki H."/>
        </authorList>
    </citation>
    <scope>NUCLEOTIDE SEQUENCE</scope>
    <source>
        <strain evidence="1">NIES-3786</strain>
    </source>
</reference>
<name>A0A8J4D1R9_9CHLO</name>
<comment type="caution">
    <text evidence="1">The sequence shown here is derived from an EMBL/GenBank/DDBJ whole genome shotgun (WGS) entry which is preliminary data.</text>
</comment>
<evidence type="ECO:0000313" key="1">
    <source>
        <dbReference type="EMBL" id="GIL93678.1"/>
    </source>
</evidence>
<keyword evidence="2" id="KW-1185">Reference proteome</keyword>
<sequence length="107" mass="11946">MKSCISLAQSQQRCRALAGRRQVVATLPPASAASVCRPSSICRAAVTGARKPARAAPKAPVLVGDRTITFWLMEMWYDNIVVQQDVYMDETVRVRRLCRTWHCQVPS</sequence>
<dbReference type="AlphaFoldDB" id="A0A8J4D1R9"/>
<gene>
    <name evidence="1" type="ORF">Vretifemale_21079</name>
</gene>
<organism evidence="1 2">
    <name type="scientific">Volvox reticuliferus</name>
    <dbReference type="NCBI Taxonomy" id="1737510"/>
    <lineage>
        <taxon>Eukaryota</taxon>
        <taxon>Viridiplantae</taxon>
        <taxon>Chlorophyta</taxon>
        <taxon>core chlorophytes</taxon>
        <taxon>Chlorophyceae</taxon>
        <taxon>CS clade</taxon>
        <taxon>Chlamydomonadales</taxon>
        <taxon>Volvocaceae</taxon>
        <taxon>Volvox</taxon>
    </lineage>
</organism>
<protein>
    <submittedName>
        <fullName evidence="1">Uncharacterized protein</fullName>
    </submittedName>
</protein>
<dbReference type="Proteomes" id="UP000747110">
    <property type="component" value="Unassembled WGS sequence"/>
</dbReference>
<accession>A0A8J4D1R9</accession>
<proteinExistence type="predicted"/>
<evidence type="ECO:0000313" key="2">
    <source>
        <dbReference type="Proteomes" id="UP000747110"/>
    </source>
</evidence>
<dbReference type="EMBL" id="BNCP01000155">
    <property type="protein sequence ID" value="GIL93678.1"/>
    <property type="molecule type" value="Genomic_DNA"/>
</dbReference>